<gene>
    <name evidence="1" type="ORF">PITCH_A1310016</name>
</gene>
<dbReference type="SUPFAM" id="SSF51905">
    <property type="entry name" value="FAD/NAD(P)-binding domain"/>
    <property type="match status" value="1"/>
</dbReference>
<dbReference type="EMBL" id="OJIN01000037">
    <property type="protein sequence ID" value="SPD72387.1"/>
    <property type="molecule type" value="Genomic_DNA"/>
</dbReference>
<organism evidence="1">
    <name type="scientific">uncultured Desulfobacterium sp</name>
    <dbReference type="NCBI Taxonomy" id="201089"/>
    <lineage>
        <taxon>Bacteria</taxon>
        <taxon>Pseudomonadati</taxon>
        <taxon>Thermodesulfobacteriota</taxon>
        <taxon>Desulfobacteria</taxon>
        <taxon>Desulfobacterales</taxon>
        <taxon>Desulfobacteriaceae</taxon>
        <taxon>Desulfobacterium</taxon>
        <taxon>environmental samples</taxon>
    </lineage>
</organism>
<dbReference type="PANTHER" id="PTHR10668:SF103">
    <property type="entry name" value="PYRIDINE NUCLEOTIDE-DISULFIDE OXIDOREDUCTASE DOMAIN-CONTAINING PROTEIN 2"/>
    <property type="match status" value="1"/>
</dbReference>
<protein>
    <submittedName>
        <fullName evidence="1">FAD dependent oxidoreductase</fullName>
    </submittedName>
</protein>
<dbReference type="PANTHER" id="PTHR10668">
    <property type="entry name" value="PHYTOENE DEHYDROGENASE"/>
    <property type="match status" value="1"/>
</dbReference>
<name>A0A445MSE6_9BACT</name>
<evidence type="ECO:0000313" key="1">
    <source>
        <dbReference type="EMBL" id="SPD72387.1"/>
    </source>
</evidence>
<dbReference type="Gene3D" id="3.50.50.60">
    <property type="entry name" value="FAD/NAD(P)-binding domain"/>
    <property type="match status" value="2"/>
</dbReference>
<accession>A0A445MSE6</accession>
<dbReference type="AlphaFoldDB" id="A0A445MSE6"/>
<reference evidence="1" key="1">
    <citation type="submission" date="2018-01" db="EMBL/GenBank/DDBJ databases">
        <authorList>
            <person name="Regsiter A."/>
            <person name="William W."/>
        </authorList>
    </citation>
    <scope>NUCLEOTIDE SEQUENCE</scope>
    <source>
        <strain evidence="1">TRIP AH-1</strain>
    </source>
</reference>
<sequence length="543" mass="60903">MNRTYDVVVIGAGPNGLLSAGYLAKAGLKVLLLERRHEMGGGAATEELTGTSRLRVNAHAFFMMMVDYAPAYNDLELISRHGLTHIYPEVQCVMPFSDGRAICLYSDVERTCKSFEQFSKKDADNYRELTKISEHFMKEFIGPATYVQPMAALDQVLRLEKSDVGKAMNEYNTKSPLTIVNEWFESPQVKALLLHNICMWGLDPRQDGLGYLAPLYIDRMYRYRMLVGGTHTLAQALMKVVMENGGKLMTSVIPTSIIVENGVAKGVKLEDGRVFEATKGVISTVDLHQTFLDLVGRDNIAEDFAESIEGWQWEHWAFLGTHVSLRGLPQLKVFEKDPELAKALYYVIGHETPEEFLSQYDKIGEGICDLNSGYVAVTPTVNDPMQCPPQGGHTLTMWKMAPYDLDGDSENWCSLKKKEEHAWGMINVLKKYAPNMTEENVRNIYVSTPHEYSKKFMDMVRGSIKQGAYLPLQMGYMRPNEFCSTHRSPIKGLYMGGACTYPGGTILLANGYLAADAVCDELGIKKWWEPPDHVKAARDNGLL</sequence>
<dbReference type="Pfam" id="PF13450">
    <property type="entry name" value="NAD_binding_8"/>
    <property type="match status" value="1"/>
</dbReference>
<dbReference type="InterPro" id="IPR036188">
    <property type="entry name" value="FAD/NAD-bd_sf"/>
</dbReference>
<proteinExistence type="predicted"/>